<reference evidence="3 4" key="1">
    <citation type="submission" date="2016-09" db="EMBL/GenBank/DDBJ databases">
        <title>Pseudonocardia autotrophica DSM535, a candidate organism with high potential of specific P450 cytochromes.</title>
        <authorList>
            <person name="Grumaz C."/>
            <person name="Vainshtein Y."/>
            <person name="Kirstahler P."/>
            <person name="Sohn K."/>
        </authorList>
    </citation>
    <scope>NUCLEOTIDE SEQUENCE [LARGE SCALE GENOMIC DNA]</scope>
    <source>
        <strain evidence="3 4">DSM 535</strain>
    </source>
</reference>
<proteinExistence type="predicted"/>
<keyword evidence="3" id="KW-0808">Transferase</keyword>
<dbReference type="EC" id="2.1.2.10" evidence="3"/>
<dbReference type="GO" id="GO:0004047">
    <property type="term" value="F:aminomethyltransferase activity"/>
    <property type="evidence" value="ECO:0007669"/>
    <property type="project" value="UniProtKB-EC"/>
</dbReference>
<keyword evidence="3" id="KW-0489">Methyltransferase</keyword>
<dbReference type="OrthoDB" id="9774591at2"/>
<accession>A0A1Y2N9R9</accession>
<dbReference type="STRING" id="2074.BG845_00039"/>
<evidence type="ECO:0000313" key="4">
    <source>
        <dbReference type="Proteomes" id="UP000194360"/>
    </source>
</evidence>
<dbReference type="SUPFAM" id="SSF101790">
    <property type="entry name" value="Aminomethyltransferase beta-barrel domain"/>
    <property type="match status" value="1"/>
</dbReference>
<comment type="caution">
    <text evidence="3">The sequence shown here is derived from an EMBL/GenBank/DDBJ whole genome shotgun (WGS) entry which is preliminary data.</text>
</comment>
<dbReference type="Pfam" id="PF08669">
    <property type="entry name" value="GCV_T_C"/>
    <property type="match status" value="1"/>
</dbReference>
<evidence type="ECO:0000259" key="2">
    <source>
        <dbReference type="Pfam" id="PF08669"/>
    </source>
</evidence>
<evidence type="ECO:0000256" key="1">
    <source>
        <dbReference type="SAM" id="MobiDB-lite"/>
    </source>
</evidence>
<evidence type="ECO:0000313" key="3">
    <source>
        <dbReference type="EMBL" id="OSY43919.1"/>
    </source>
</evidence>
<name>A0A1Y2N9R9_PSEAH</name>
<sequence length="115" mass="12001">MTELDQRRPELPRSALHDTPAAPRAAVSDLRRPGDTGPVRQRPPRAPRAAAPAGPPVLPAAGEVTGGVLSPTLHHPVAIAVGDRAVSEPGTALAVDVRGWSEPVDVDLPIHTRSE</sequence>
<dbReference type="GO" id="GO:0032259">
    <property type="term" value="P:methylation"/>
    <property type="evidence" value="ECO:0007669"/>
    <property type="project" value="UniProtKB-KW"/>
</dbReference>
<feature type="compositionally biased region" description="Basic and acidic residues" evidence="1">
    <location>
        <begin position="1"/>
        <end position="11"/>
    </location>
</feature>
<dbReference type="GO" id="GO:0008168">
    <property type="term" value="F:methyltransferase activity"/>
    <property type="evidence" value="ECO:0007669"/>
    <property type="project" value="UniProtKB-KW"/>
</dbReference>
<feature type="region of interest" description="Disordered" evidence="1">
    <location>
        <begin position="1"/>
        <end position="63"/>
    </location>
</feature>
<dbReference type="InterPro" id="IPR013977">
    <property type="entry name" value="GcvT_C"/>
</dbReference>
<dbReference type="Gene3D" id="2.40.30.110">
    <property type="entry name" value="Aminomethyltransferase beta-barrel domains"/>
    <property type="match status" value="1"/>
</dbReference>
<dbReference type="RefSeq" id="WP_125911630.1">
    <property type="nucleotide sequence ID" value="NZ_AP018920.1"/>
</dbReference>
<dbReference type="AlphaFoldDB" id="A0A1Y2N9R9"/>
<keyword evidence="4" id="KW-1185">Reference proteome</keyword>
<organism evidence="3 4">
    <name type="scientific">Pseudonocardia autotrophica</name>
    <name type="common">Amycolata autotrophica</name>
    <name type="synonym">Nocardia autotrophica</name>
    <dbReference type="NCBI Taxonomy" id="2074"/>
    <lineage>
        <taxon>Bacteria</taxon>
        <taxon>Bacillati</taxon>
        <taxon>Actinomycetota</taxon>
        <taxon>Actinomycetes</taxon>
        <taxon>Pseudonocardiales</taxon>
        <taxon>Pseudonocardiaceae</taxon>
        <taxon>Pseudonocardia</taxon>
    </lineage>
</organism>
<protein>
    <submittedName>
        <fullName evidence="3">Aminomethyltransferase</fullName>
        <ecNumber evidence="3">2.1.2.10</ecNumber>
    </submittedName>
</protein>
<dbReference type="EMBL" id="MIGB01000001">
    <property type="protein sequence ID" value="OSY43919.1"/>
    <property type="molecule type" value="Genomic_DNA"/>
</dbReference>
<dbReference type="Proteomes" id="UP000194360">
    <property type="component" value="Unassembled WGS sequence"/>
</dbReference>
<gene>
    <name evidence="3" type="primary">gcvT_1</name>
    <name evidence="3" type="ORF">BG845_00039</name>
</gene>
<dbReference type="InterPro" id="IPR029043">
    <property type="entry name" value="GcvT/YgfZ_C"/>
</dbReference>
<feature type="domain" description="Aminomethyltransferase C-terminal" evidence="2">
    <location>
        <begin position="59"/>
        <end position="105"/>
    </location>
</feature>